<gene>
    <name evidence="3" type="ORF">FA15DRAFT_723306</name>
</gene>
<protein>
    <submittedName>
        <fullName evidence="3">NAD(P)-binding protein</fullName>
    </submittedName>
</protein>
<dbReference type="OrthoDB" id="64915at2759"/>
<evidence type="ECO:0000313" key="3">
    <source>
        <dbReference type="EMBL" id="TFK19743.1"/>
    </source>
</evidence>
<dbReference type="PANTHER" id="PTHR43708:SF1">
    <property type="entry name" value="GALACTOSE_LACTOSE METABOLISM REGULATORY PROTEIN GAL80"/>
    <property type="match status" value="1"/>
</dbReference>
<dbReference type="Gene3D" id="3.40.50.720">
    <property type="entry name" value="NAD(P)-binding Rossmann-like Domain"/>
    <property type="match status" value="1"/>
</dbReference>
<dbReference type="InterPro" id="IPR036291">
    <property type="entry name" value="NAD(P)-bd_dom_sf"/>
</dbReference>
<evidence type="ECO:0000259" key="2">
    <source>
        <dbReference type="Pfam" id="PF22685"/>
    </source>
</evidence>
<feature type="domain" description="Gfo/Idh/MocA-like oxidoreductase N-terminal" evidence="1">
    <location>
        <begin position="8"/>
        <end position="141"/>
    </location>
</feature>
<dbReference type="InterPro" id="IPR000683">
    <property type="entry name" value="Gfo/Idh/MocA-like_OxRdtase_N"/>
</dbReference>
<dbReference type="InterPro" id="IPR051317">
    <property type="entry name" value="Gfo/Idh/MocA_oxidoreduct"/>
</dbReference>
<sequence>MSPKSTLNLGIVGLSTKGWASAAHFPALTRSSIQSKFTISAVHNSSEASAKAAALTYDEKLSNTKDPLDAHRAPLKAFHGEASAMANDPDVDVVAITVKAPDHASFVYAAISAGKSVMVEYPPGVNLQETEEMKRRLDESRGKIKAMVGLQGRQSSTIQKVKKAIESGKIGGIVSTTIICSVPCEMQAWQLEAREGGEYLLDDKNGASMFSICGGHNLDTVIYLLGEFKSVSAAASTQYPTTAIIPSSPNGRPKVVRMQVSSGAQVTLPPWIIDGEHGSIKLELSQGGAFPGPFTSLKDASVSVDGVDLEEYISAEELEFKDDLALRDGEKGTLTEFIQREWVEFAKALNGGEGEFATG</sequence>
<dbReference type="Gene3D" id="3.30.360.10">
    <property type="entry name" value="Dihydrodipicolinate Reductase, domain 2"/>
    <property type="match status" value="1"/>
</dbReference>
<dbReference type="InterPro" id="IPR055080">
    <property type="entry name" value="Gal80p-like_C"/>
</dbReference>
<dbReference type="AlphaFoldDB" id="A0A5C3KIS8"/>
<feature type="domain" description="Gal80p-like C-terminal" evidence="2">
    <location>
        <begin position="158"/>
        <end position="252"/>
    </location>
</feature>
<name>A0A5C3KIS8_COPMA</name>
<dbReference type="Pfam" id="PF22685">
    <property type="entry name" value="Gal80p_C-like"/>
    <property type="match status" value="1"/>
</dbReference>
<dbReference type="GO" id="GO:0000166">
    <property type="term" value="F:nucleotide binding"/>
    <property type="evidence" value="ECO:0007669"/>
    <property type="project" value="InterPro"/>
</dbReference>
<accession>A0A5C3KIS8</accession>
<dbReference type="Pfam" id="PF01408">
    <property type="entry name" value="GFO_IDH_MocA"/>
    <property type="match status" value="1"/>
</dbReference>
<dbReference type="EMBL" id="ML210327">
    <property type="protein sequence ID" value="TFK19743.1"/>
    <property type="molecule type" value="Genomic_DNA"/>
</dbReference>
<proteinExistence type="predicted"/>
<keyword evidence="4" id="KW-1185">Reference proteome</keyword>
<organism evidence="3 4">
    <name type="scientific">Coprinopsis marcescibilis</name>
    <name type="common">Agaric fungus</name>
    <name type="synonym">Psathyrella marcescibilis</name>
    <dbReference type="NCBI Taxonomy" id="230819"/>
    <lineage>
        <taxon>Eukaryota</taxon>
        <taxon>Fungi</taxon>
        <taxon>Dikarya</taxon>
        <taxon>Basidiomycota</taxon>
        <taxon>Agaricomycotina</taxon>
        <taxon>Agaricomycetes</taxon>
        <taxon>Agaricomycetidae</taxon>
        <taxon>Agaricales</taxon>
        <taxon>Agaricineae</taxon>
        <taxon>Psathyrellaceae</taxon>
        <taxon>Coprinopsis</taxon>
    </lineage>
</organism>
<evidence type="ECO:0000313" key="4">
    <source>
        <dbReference type="Proteomes" id="UP000307440"/>
    </source>
</evidence>
<dbReference type="Proteomes" id="UP000307440">
    <property type="component" value="Unassembled WGS sequence"/>
</dbReference>
<dbReference type="PANTHER" id="PTHR43708">
    <property type="entry name" value="CONSERVED EXPRESSED OXIDOREDUCTASE (EUROFUNG)"/>
    <property type="match status" value="1"/>
</dbReference>
<reference evidence="3 4" key="1">
    <citation type="journal article" date="2019" name="Nat. Ecol. Evol.">
        <title>Megaphylogeny resolves global patterns of mushroom evolution.</title>
        <authorList>
            <person name="Varga T."/>
            <person name="Krizsan K."/>
            <person name="Foldi C."/>
            <person name="Dima B."/>
            <person name="Sanchez-Garcia M."/>
            <person name="Sanchez-Ramirez S."/>
            <person name="Szollosi G.J."/>
            <person name="Szarkandi J.G."/>
            <person name="Papp V."/>
            <person name="Albert L."/>
            <person name="Andreopoulos W."/>
            <person name="Angelini C."/>
            <person name="Antonin V."/>
            <person name="Barry K.W."/>
            <person name="Bougher N.L."/>
            <person name="Buchanan P."/>
            <person name="Buyck B."/>
            <person name="Bense V."/>
            <person name="Catcheside P."/>
            <person name="Chovatia M."/>
            <person name="Cooper J."/>
            <person name="Damon W."/>
            <person name="Desjardin D."/>
            <person name="Finy P."/>
            <person name="Geml J."/>
            <person name="Haridas S."/>
            <person name="Hughes K."/>
            <person name="Justo A."/>
            <person name="Karasinski D."/>
            <person name="Kautmanova I."/>
            <person name="Kiss B."/>
            <person name="Kocsube S."/>
            <person name="Kotiranta H."/>
            <person name="LaButti K.M."/>
            <person name="Lechner B.E."/>
            <person name="Liimatainen K."/>
            <person name="Lipzen A."/>
            <person name="Lukacs Z."/>
            <person name="Mihaltcheva S."/>
            <person name="Morgado L.N."/>
            <person name="Niskanen T."/>
            <person name="Noordeloos M.E."/>
            <person name="Ohm R.A."/>
            <person name="Ortiz-Santana B."/>
            <person name="Ovrebo C."/>
            <person name="Racz N."/>
            <person name="Riley R."/>
            <person name="Savchenko A."/>
            <person name="Shiryaev A."/>
            <person name="Soop K."/>
            <person name="Spirin V."/>
            <person name="Szebenyi C."/>
            <person name="Tomsovsky M."/>
            <person name="Tulloss R.E."/>
            <person name="Uehling J."/>
            <person name="Grigoriev I.V."/>
            <person name="Vagvolgyi C."/>
            <person name="Papp T."/>
            <person name="Martin F.M."/>
            <person name="Miettinen O."/>
            <person name="Hibbett D.S."/>
            <person name="Nagy L.G."/>
        </authorList>
    </citation>
    <scope>NUCLEOTIDE SEQUENCE [LARGE SCALE GENOMIC DNA]</scope>
    <source>
        <strain evidence="3 4">CBS 121175</strain>
    </source>
</reference>
<dbReference type="STRING" id="230819.A0A5C3KIS8"/>
<evidence type="ECO:0000259" key="1">
    <source>
        <dbReference type="Pfam" id="PF01408"/>
    </source>
</evidence>
<dbReference type="SUPFAM" id="SSF55347">
    <property type="entry name" value="Glyceraldehyde-3-phosphate dehydrogenase-like, C-terminal domain"/>
    <property type="match status" value="1"/>
</dbReference>
<dbReference type="SUPFAM" id="SSF51735">
    <property type="entry name" value="NAD(P)-binding Rossmann-fold domains"/>
    <property type="match status" value="1"/>
</dbReference>